<keyword evidence="1" id="KW-0812">Transmembrane</keyword>
<dbReference type="EMBL" id="CP159342">
    <property type="protein sequence ID" value="XCH71744.1"/>
    <property type="molecule type" value="Genomic_DNA"/>
</dbReference>
<dbReference type="AlphaFoldDB" id="A0AAU7M2X3"/>
<organism evidence="3">
    <name type="scientific">Micromonospora sp. CCTCC AA 2012012</name>
    <dbReference type="NCBI Taxonomy" id="3111921"/>
    <lineage>
        <taxon>Bacteria</taxon>
        <taxon>Bacillati</taxon>
        <taxon>Actinomycetota</taxon>
        <taxon>Actinomycetes</taxon>
        <taxon>Micromonosporales</taxon>
        <taxon>Micromonosporaceae</taxon>
        <taxon>Micromonospora</taxon>
    </lineage>
</organism>
<gene>
    <name evidence="4" type="ORF">ABUL08_15355</name>
    <name evidence="3" type="ORF">VK199_15290</name>
</gene>
<evidence type="ECO:0000313" key="4">
    <source>
        <dbReference type="EMBL" id="XCH71744.1"/>
    </source>
</evidence>
<evidence type="ECO:0000259" key="2">
    <source>
        <dbReference type="Pfam" id="PF23636"/>
    </source>
</evidence>
<feature type="transmembrane region" description="Helical" evidence="1">
    <location>
        <begin position="112"/>
        <end position="129"/>
    </location>
</feature>
<reference evidence="4" key="2">
    <citation type="submission" date="2024-06" db="EMBL/GenBank/DDBJ databases">
        <title>Micromonospora mangrovi CCTCC AA 2012012 genome sequences.</title>
        <authorList>
            <person name="Gao J."/>
        </authorList>
    </citation>
    <scope>NUCLEOTIDE SEQUENCE</scope>
    <source>
        <strain evidence="4">CCTCC AA 2012012</strain>
    </source>
</reference>
<feature type="transmembrane region" description="Helical" evidence="1">
    <location>
        <begin position="88"/>
        <end position="106"/>
    </location>
</feature>
<dbReference type="InterPro" id="IPR055568">
    <property type="entry name" value="DUF7144"/>
</dbReference>
<sequence>MATDARPDDERADGRRRRPALLAGVLVGTAGTLDVLGYLSQRSIDPYVDMTGGGMAVLNTTGWARLHVVVGALVVVTGLAIATGRVPLVLAGLAVVAAAVTTDVLFLPFDPMHGMLAVGLHVSAVVVLLRNRRLLTAPG</sequence>
<keyword evidence="1" id="KW-1133">Transmembrane helix</keyword>
<feature type="domain" description="DUF7144" evidence="2">
    <location>
        <begin position="21"/>
        <end position="132"/>
    </location>
</feature>
<feature type="transmembrane region" description="Helical" evidence="1">
    <location>
        <begin position="20"/>
        <end position="40"/>
    </location>
</feature>
<evidence type="ECO:0000313" key="3">
    <source>
        <dbReference type="EMBL" id="XBP91046.1"/>
    </source>
</evidence>
<proteinExistence type="predicted"/>
<name>A0AAU7M2X3_9ACTN</name>
<reference evidence="3" key="1">
    <citation type="submission" date="2024-01" db="EMBL/GenBank/DDBJ databases">
        <title>The genome sequence of Micromonospora mangrovi CCTCC AA 2012012.</title>
        <authorList>
            <person name="Gao J."/>
        </authorList>
    </citation>
    <scope>NUCLEOTIDE SEQUENCE</scope>
    <source>
        <strain evidence="3">CCTCC AA 2012012</strain>
    </source>
</reference>
<protein>
    <recommendedName>
        <fullName evidence="2">DUF7144 domain-containing protein</fullName>
    </recommendedName>
</protein>
<evidence type="ECO:0000256" key="1">
    <source>
        <dbReference type="SAM" id="Phobius"/>
    </source>
</evidence>
<dbReference type="EMBL" id="CP157762">
    <property type="protein sequence ID" value="XBP91046.1"/>
    <property type="molecule type" value="Genomic_DNA"/>
</dbReference>
<dbReference type="Pfam" id="PF23636">
    <property type="entry name" value="DUF7144"/>
    <property type="match status" value="1"/>
</dbReference>
<dbReference type="RefSeq" id="WP_350930595.1">
    <property type="nucleotide sequence ID" value="NZ_CP157762.1"/>
</dbReference>
<keyword evidence="1" id="KW-0472">Membrane</keyword>
<feature type="transmembrane region" description="Helical" evidence="1">
    <location>
        <begin position="60"/>
        <end position="81"/>
    </location>
</feature>
<accession>A0AAU7M2X3</accession>